<evidence type="ECO:0000256" key="1">
    <source>
        <dbReference type="SAM" id="MobiDB-lite"/>
    </source>
</evidence>
<dbReference type="Proteomes" id="UP000193922">
    <property type="component" value="Unassembled WGS sequence"/>
</dbReference>
<accession>A0A1Y1VZG6</accession>
<feature type="compositionally biased region" description="Basic residues" evidence="1">
    <location>
        <begin position="48"/>
        <end position="57"/>
    </location>
</feature>
<dbReference type="EMBL" id="MCFD01000016">
    <property type="protein sequence ID" value="ORX66244.1"/>
    <property type="molecule type" value="Genomic_DNA"/>
</dbReference>
<evidence type="ECO:0000313" key="3">
    <source>
        <dbReference type="Proteomes" id="UP000193922"/>
    </source>
</evidence>
<comment type="caution">
    <text evidence="2">The sequence shown here is derived from an EMBL/GenBank/DDBJ whole genome shotgun (WGS) entry which is preliminary data.</text>
</comment>
<keyword evidence="3" id="KW-1185">Reference proteome</keyword>
<gene>
    <name evidence="2" type="ORF">DL89DRAFT_67882</name>
</gene>
<reference evidence="2 3" key="1">
    <citation type="submission" date="2016-07" db="EMBL/GenBank/DDBJ databases">
        <title>Pervasive Adenine N6-methylation of Active Genes in Fungi.</title>
        <authorList>
            <consortium name="DOE Joint Genome Institute"/>
            <person name="Mondo S.J."/>
            <person name="Dannebaum R.O."/>
            <person name="Kuo R.C."/>
            <person name="Labutti K."/>
            <person name="Haridas S."/>
            <person name="Kuo A."/>
            <person name="Salamov A."/>
            <person name="Ahrendt S.R."/>
            <person name="Lipzen A."/>
            <person name="Sullivan W."/>
            <person name="Andreopoulos W.B."/>
            <person name="Clum A."/>
            <person name="Lindquist E."/>
            <person name="Daum C."/>
            <person name="Ramamoorthy G.K."/>
            <person name="Gryganskyi A."/>
            <person name="Culley D."/>
            <person name="Magnuson J.K."/>
            <person name="James T.Y."/>
            <person name="O'Malley M.A."/>
            <person name="Stajich J.E."/>
            <person name="Spatafora J.W."/>
            <person name="Visel A."/>
            <person name="Grigoriev I.V."/>
        </authorList>
    </citation>
    <scope>NUCLEOTIDE SEQUENCE [LARGE SCALE GENOMIC DNA]</scope>
    <source>
        <strain evidence="2 3">ATCC 12442</strain>
    </source>
</reference>
<evidence type="ECO:0000313" key="2">
    <source>
        <dbReference type="EMBL" id="ORX66244.1"/>
    </source>
</evidence>
<dbReference type="GeneID" id="63808621"/>
<sequence>MQFLCRSGCAWDNNRLTRPDNQRDALCRNARQARKRWRLHNRRCAVSREHRQRRRMHSTMGAGRLRQSRVGRRSVEMTVPPRRMEPGRCIACRPRVCQIINCAHTEPPQANVEAQ</sequence>
<dbReference type="RefSeq" id="XP_040740254.1">
    <property type="nucleotide sequence ID" value="XM_040891973.1"/>
</dbReference>
<dbReference type="AlphaFoldDB" id="A0A1Y1VZG6"/>
<organism evidence="2 3">
    <name type="scientific">Linderina pennispora</name>
    <dbReference type="NCBI Taxonomy" id="61395"/>
    <lineage>
        <taxon>Eukaryota</taxon>
        <taxon>Fungi</taxon>
        <taxon>Fungi incertae sedis</taxon>
        <taxon>Zoopagomycota</taxon>
        <taxon>Kickxellomycotina</taxon>
        <taxon>Kickxellomycetes</taxon>
        <taxon>Kickxellales</taxon>
        <taxon>Kickxellaceae</taxon>
        <taxon>Linderina</taxon>
    </lineage>
</organism>
<feature type="region of interest" description="Disordered" evidence="1">
    <location>
        <begin position="48"/>
        <end position="79"/>
    </location>
</feature>
<proteinExistence type="predicted"/>
<protein>
    <submittedName>
        <fullName evidence="2">Uncharacterized protein</fullName>
    </submittedName>
</protein>
<name>A0A1Y1VZG6_9FUNG</name>